<keyword evidence="3" id="KW-1185">Reference proteome</keyword>
<gene>
    <name evidence="2" type="ORF">JMN32_15770</name>
</gene>
<evidence type="ECO:0000313" key="3">
    <source>
        <dbReference type="Proteomes" id="UP000614216"/>
    </source>
</evidence>
<evidence type="ECO:0000259" key="1">
    <source>
        <dbReference type="Pfam" id="PF12867"/>
    </source>
</evidence>
<evidence type="ECO:0000313" key="2">
    <source>
        <dbReference type="EMBL" id="MBL6447777.1"/>
    </source>
</evidence>
<organism evidence="2 3">
    <name type="scientific">Fulvivirga marina</name>
    <dbReference type="NCBI Taxonomy" id="2494733"/>
    <lineage>
        <taxon>Bacteria</taxon>
        <taxon>Pseudomonadati</taxon>
        <taxon>Bacteroidota</taxon>
        <taxon>Cytophagia</taxon>
        <taxon>Cytophagales</taxon>
        <taxon>Fulvivirgaceae</taxon>
        <taxon>Fulvivirga</taxon>
    </lineage>
</organism>
<reference evidence="2" key="1">
    <citation type="submission" date="2021-01" db="EMBL/GenBank/DDBJ databases">
        <title>Fulvivirga kasyanovii gen. nov., sp nov., a novel member of the phylum Bacteroidetes isolated from seawater in a mussel farm.</title>
        <authorList>
            <person name="Zhao L.-H."/>
            <person name="Wang Z.-J."/>
        </authorList>
    </citation>
    <scope>NUCLEOTIDE SEQUENCE</scope>
    <source>
        <strain evidence="2">29W222</strain>
    </source>
</reference>
<sequence>MKIASEELIADLIERTRHNLNEAERFKGLTLRELNWRSWADSWSVLECIEHLNLYGDFYLPEIAQRMSASNYGPSGTFKSGMIGNYFAEGMLPKEKLNKMKTFKDKNPIGSKLDITTLDRFIGQQKKTLELLDKARQKDLTKTKTAISITKLLKLRLGDTFRVVIYHNQRHIVQAGKVLAEQKKTNLVMV</sequence>
<dbReference type="Proteomes" id="UP000614216">
    <property type="component" value="Unassembled WGS sequence"/>
</dbReference>
<dbReference type="InterPro" id="IPR024775">
    <property type="entry name" value="DinB-like"/>
</dbReference>
<dbReference type="InterPro" id="IPR034660">
    <property type="entry name" value="DinB/YfiT-like"/>
</dbReference>
<proteinExistence type="predicted"/>
<dbReference type="RefSeq" id="WP_202857313.1">
    <property type="nucleotide sequence ID" value="NZ_JAEUGD010000053.1"/>
</dbReference>
<comment type="caution">
    <text evidence="2">The sequence shown here is derived from an EMBL/GenBank/DDBJ whole genome shotgun (WGS) entry which is preliminary data.</text>
</comment>
<dbReference type="EMBL" id="JAEUGD010000053">
    <property type="protein sequence ID" value="MBL6447777.1"/>
    <property type="molecule type" value="Genomic_DNA"/>
</dbReference>
<feature type="domain" description="DinB-like" evidence="1">
    <location>
        <begin position="13"/>
        <end position="174"/>
    </location>
</feature>
<name>A0A937FZL9_9BACT</name>
<dbReference type="AlphaFoldDB" id="A0A937FZL9"/>
<protein>
    <submittedName>
        <fullName evidence="2">DinB family protein</fullName>
    </submittedName>
</protein>
<dbReference type="Pfam" id="PF12867">
    <property type="entry name" value="DinB_2"/>
    <property type="match status" value="1"/>
</dbReference>
<accession>A0A937FZL9</accession>
<dbReference type="SUPFAM" id="SSF109854">
    <property type="entry name" value="DinB/YfiT-like putative metalloenzymes"/>
    <property type="match status" value="1"/>
</dbReference>
<dbReference type="Gene3D" id="1.20.120.450">
    <property type="entry name" value="dinb family like domain"/>
    <property type="match status" value="1"/>
</dbReference>